<dbReference type="PIRSF" id="PIRSF002070">
    <property type="entry name" value="SSB"/>
    <property type="match status" value="1"/>
</dbReference>
<dbReference type="Pfam" id="PF00436">
    <property type="entry name" value="SSB"/>
    <property type="match status" value="1"/>
</dbReference>
<proteinExistence type="predicted"/>
<sequence>MNKVILAGRLTRDPETGVREREGKEITYSRYTLAVTEYHGQPEFIPCVSFQKNAAFANKYFRKGMRVLVEGRIHRESFTGEDGTTIRVFSVIVQNQEFADGKNGGNSERNTENEEDKFMEISEDALAEMPFS</sequence>
<dbReference type="PANTHER" id="PTHR10302:SF27">
    <property type="entry name" value="SINGLE-STRANDED DNA-BINDING PROTEIN"/>
    <property type="match status" value="1"/>
</dbReference>
<organism evidence="5">
    <name type="scientific">Blautia glucerasea</name>
    <dbReference type="NCBI Taxonomy" id="536633"/>
    <lineage>
        <taxon>Bacteria</taxon>
        <taxon>Bacillati</taxon>
        <taxon>Bacillota</taxon>
        <taxon>Clostridia</taxon>
        <taxon>Lachnospirales</taxon>
        <taxon>Lachnospiraceae</taxon>
        <taxon>Blautia</taxon>
    </lineage>
</organism>
<dbReference type="GO" id="GO:0009295">
    <property type="term" value="C:nucleoid"/>
    <property type="evidence" value="ECO:0007669"/>
    <property type="project" value="TreeGrafter"/>
</dbReference>
<evidence type="ECO:0000256" key="3">
    <source>
        <dbReference type="RuleBase" id="RU000524"/>
    </source>
</evidence>
<dbReference type="InterPro" id="IPR012340">
    <property type="entry name" value="NA-bd_OB-fold"/>
</dbReference>
<gene>
    <name evidence="5" type="primary">ssb_4</name>
    <name evidence="5" type="ORF">BGLFYP119_01072</name>
</gene>
<evidence type="ECO:0000256" key="1">
    <source>
        <dbReference type="ARBA" id="ARBA00023125"/>
    </source>
</evidence>
<keyword evidence="1 2" id="KW-0238">DNA-binding</keyword>
<dbReference type="GO" id="GO:0006260">
    <property type="term" value="P:DNA replication"/>
    <property type="evidence" value="ECO:0007669"/>
    <property type="project" value="InterPro"/>
</dbReference>
<evidence type="ECO:0000256" key="2">
    <source>
        <dbReference type="PIRNR" id="PIRNR002070"/>
    </source>
</evidence>
<dbReference type="GO" id="GO:0003697">
    <property type="term" value="F:single-stranded DNA binding"/>
    <property type="evidence" value="ECO:0007669"/>
    <property type="project" value="InterPro"/>
</dbReference>
<dbReference type="InterPro" id="IPR011344">
    <property type="entry name" value="ssDNA-bd"/>
</dbReference>
<evidence type="ECO:0000313" key="5">
    <source>
        <dbReference type="EMBL" id="VYS91018.1"/>
    </source>
</evidence>
<protein>
    <recommendedName>
        <fullName evidence="2 3">Single-stranded DNA-binding protein</fullName>
    </recommendedName>
</protein>
<feature type="compositionally biased region" description="Basic and acidic residues" evidence="4">
    <location>
        <begin position="109"/>
        <end position="120"/>
    </location>
</feature>
<accession>A0A6N2SEM5</accession>
<reference evidence="5" key="1">
    <citation type="submission" date="2019-11" db="EMBL/GenBank/DDBJ databases">
        <authorList>
            <person name="Feng L."/>
        </authorList>
    </citation>
    <scope>NUCLEOTIDE SEQUENCE</scope>
    <source>
        <strain evidence="5">BgluceraseaLFYP119</strain>
    </source>
</reference>
<dbReference type="AlphaFoldDB" id="A0A6N2SEM5"/>
<dbReference type="RefSeq" id="WP_156353424.1">
    <property type="nucleotide sequence ID" value="NZ_CACRST010000010.1"/>
</dbReference>
<dbReference type="CDD" id="cd04496">
    <property type="entry name" value="SSB_OBF"/>
    <property type="match status" value="1"/>
</dbReference>
<dbReference type="EMBL" id="CACRST010000010">
    <property type="protein sequence ID" value="VYS91018.1"/>
    <property type="molecule type" value="Genomic_DNA"/>
</dbReference>
<name>A0A6N2SEM5_9FIRM</name>
<dbReference type="NCBIfam" id="TIGR00621">
    <property type="entry name" value="ssb"/>
    <property type="match status" value="1"/>
</dbReference>
<dbReference type="PANTHER" id="PTHR10302">
    <property type="entry name" value="SINGLE-STRANDED DNA-BINDING PROTEIN"/>
    <property type="match status" value="1"/>
</dbReference>
<dbReference type="Gene3D" id="2.40.50.140">
    <property type="entry name" value="Nucleic acid-binding proteins"/>
    <property type="match status" value="1"/>
</dbReference>
<evidence type="ECO:0000256" key="4">
    <source>
        <dbReference type="SAM" id="MobiDB-lite"/>
    </source>
</evidence>
<dbReference type="SUPFAM" id="SSF50249">
    <property type="entry name" value="Nucleic acid-binding proteins"/>
    <property type="match status" value="1"/>
</dbReference>
<feature type="region of interest" description="Disordered" evidence="4">
    <location>
        <begin position="99"/>
        <end position="132"/>
    </location>
</feature>
<dbReference type="PROSITE" id="PS50935">
    <property type="entry name" value="SSB"/>
    <property type="match status" value="1"/>
</dbReference>
<dbReference type="InterPro" id="IPR000424">
    <property type="entry name" value="Primosome_PriB/ssb"/>
</dbReference>